<feature type="transmembrane region" description="Helical" evidence="8">
    <location>
        <begin position="20"/>
        <end position="39"/>
    </location>
</feature>
<keyword evidence="3" id="KW-0997">Cell inner membrane</keyword>
<evidence type="ECO:0000256" key="2">
    <source>
        <dbReference type="ARBA" id="ARBA00022475"/>
    </source>
</evidence>
<feature type="transmembrane region" description="Helical" evidence="8">
    <location>
        <begin position="96"/>
        <end position="117"/>
    </location>
</feature>
<dbReference type="InterPro" id="IPR024528">
    <property type="entry name" value="ThrE_2"/>
</dbReference>
<proteinExistence type="inferred from homology"/>
<feature type="domain" description="Threonine/Serine exporter ThrE" evidence="9">
    <location>
        <begin position="24"/>
        <end position="149"/>
    </location>
</feature>
<name>A0A6N7YB40_9FIRM</name>
<evidence type="ECO:0000256" key="1">
    <source>
        <dbReference type="ARBA" id="ARBA00004651"/>
    </source>
</evidence>
<dbReference type="InterPro" id="IPR050539">
    <property type="entry name" value="ThrE_Dicarb/AminoAcid_Exp"/>
</dbReference>
<accession>A0A6N7YB40</accession>
<evidence type="ECO:0000256" key="4">
    <source>
        <dbReference type="ARBA" id="ARBA00022692"/>
    </source>
</evidence>
<feature type="transmembrane region" description="Helical" evidence="8">
    <location>
        <begin position="46"/>
        <end position="64"/>
    </location>
</feature>
<keyword evidence="6 8" id="KW-0472">Membrane</keyword>
<comment type="subcellular location">
    <subcellularLocation>
        <location evidence="1">Cell membrane</location>
        <topology evidence="1">Multi-pass membrane protein</topology>
    </subcellularLocation>
</comment>
<dbReference type="PANTHER" id="PTHR34390:SF1">
    <property type="entry name" value="SUCCINATE TRANSPORTER SUBUNIT YJJB-RELATED"/>
    <property type="match status" value="1"/>
</dbReference>
<evidence type="ECO:0000256" key="5">
    <source>
        <dbReference type="ARBA" id="ARBA00022989"/>
    </source>
</evidence>
<protein>
    <submittedName>
        <fullName evidence="10">Threonine/serine exporter</fullName>
    </submittedName>
</protein>
<keyword evidence="5 8" id="KW-1133">Transmembrane helix</keyword>
<feature type="transmembrane region" description="Helical" evidence="8">
    <location>
        <begin position="70"/>
        <end position="89"/>
    </location>
</feature>
<keyword evidence="4 8" id="KW-0812">Transmembrane</keyword>
<evidence type="ECO:0000256" key="3">
    <source>
        <dbReference type="ARBA" id="ARBA00022519"/>
    </source>
</evidence>
<dbReference type="Proteomes" id="UP000433359">
    <property type="component" value="Unassembled WGS sequence"/>
</dbReference>
<dbReference type="AlphaFoldDB" id="A0A6N7YB40"/>
<dbReference type="GO" id="GO:0005886">
    <property type="term" value="C:plasma membrane"/>
    <property type="evidence" value="ECO:0007669"/>
    <property type="project" value="UniProtKB-SubCell"/>
</dbReference>
<evidence type="ECO:0000256" key="8">
    <source>
        <dbReference type="SAM" id="Phobius"/>
    </source>
</evidence>
<reference evidence="10 11" key="1">
    <citation type="submission" date="2019-08" db="EMBL/GenBank/DDBJ databases">
        <title>In-depth cultivation of the pig gut microbiome towards novel bacterial diversity and tailored functional studies.</title>
        <authorList>
            <person name="Wylensek D."/>
            <person name="Hitch T.C.A."/>
            <person name="Clavel T."/>
        </authorList>
    </citation>
    <scope>NUCLEOTIDE SEQUENCE [LARGE SCALE GENOMIC DNA]</scope>
    <source>
        <strain evidence="10 11">BSM-383-APC-4H</strain>
    </source>
</reference>
<organism evidence="10 11">
    <name type="scientific">Anaerobutyricum soehngenii</name>
    <dbReference type="NCBI Taxonomy" id="105843"/>
    <lineage>
        <taxon>Bacteria</taxon>
        <taxon>Bacillati</taxon>
        <taxon>Bacillota</taxon>
        <taxon>Clostridia</taxon>
        <taxon>Lachnospirales</taxon>
        <taxon>Lachnospiraceae</taxon>
        <taxon>Anaerobutyricum</taxon>
    </lineage>
</organism>
<evidence type="ECO:0000256" key="7">
    <source>
        <dbReference type="ARBA" id="ARBA00034125"/>
    </source>
</evidence>
<evidence type="ECO:0000259" key="9">
    <source>
        <dbReference type="Pfam" id="PF12821"/>
    </source>
</evidence>
<dbReference type="EMBL" id="VULP01000013">
    <property type="protein sequence ID" value="MSU82227.1"/>
    <property type="molecule type" value="Genomic_DNA"/>
</dbReference>
<comment type="similarity">
    <text evidence="7">Belongs to the ThrE exporter (TC 2.A.79) family.</text>
</comment>
<keyword evidence="2" id="KW-1003">Cell membrane</keyword>
<evidence type="ECO:0000256" key="6">
    <source>
        <dbReference type="ARBA" id="ARBA00023136"/>
    </source>
</evidence>
<gene>
    <name evidence="10" type="ORF">FYJ25_07630</name>
</gene>
<dbReference type="PANTHER" id="PTHR34390">
    <property type="entry name" value="UPF0442 PROTEIN YJJB-RELATED"/>
    <property type="match status" value="1"/>
</dbReference>
<sequence>MGWRSCLWIHVRYLVCGRCIMILQFFAAFIGAAGFGFLFHLQFKHIFPAALGGVLTWVIYVIANTWGFDVFISSLFASAFAAIYSEVIAKIRKAPTTLFLIISVVVLIPGGSLYYTMSYAVQRQWQYAAMYGSKTVQCALGLAIGMSLIWIFHDMARRVYSLIH</sequence>
<evidence type="ECO:0000313" key="10">
    <source>
        <dbReference type="EMBL" id="MSU82227.1"/>
    </source>
</evidence>
<dbReference type="GO" id="GO:0015744">
    <property type="term" value="P:succinate transport"/>
    <property type="evidence" value="ECO:0007669"/>
    <property type="project" value="TreeGrafter"/>
</dbReference>
<comment type="caution">
    <text evidence="10">The sequence shown here is derived from an EMBL/GenBank/DDBJ whole genome shotgun (WGS) entry which is preliminary data.</text>
</comment>
<dbReference type="Pfam" id="PF12821">
    <property type="entry name" value="ThrE_2"/>
    <property type="match status" value="1"/>
</dbReference>
<feature type="transmembrane region" description="Helical" evidence="8">
    <location>
        <begin position="129"/>
        <end position="152"/>
    </location>
</feature>
<evidence type="ECO:0000313" key="11">
    <source>
        <dbReference type="Proteomes" id="UP000433359"/>
    </source>
</evidence>